<reference evidence="1" key="1">
    <citation type="journal article" date="2020" name="Stud. Mycol.">
        <title>101 Dothideomycetes genomes: a test case for predicting lifestyles and emergence of pathogens.</title>
        <authorList>
            <person name="Haridas S."/>
            <person name="Albert R."/>
            <person name="Binder M."/>
            <person name="Bloem J."/>
            <person name="Labutti K."/>
            <person name="Salamov A."/>
            <person name="Andreopoulos B."/>
            <person name="Baker S."/>
            <person name="Barry K."/>
            <person name="Bills G."/>
            <person name="Bluhm B."/>
            <person name="Cannon C."/>
            <person name="Castanera R."/>
            <person name="Culley D."/>
            <person name="Daum C."/>
            <person name="Ezra D."/>
            <person name="Gonzalez J."/>
            <person name="Henrissat B."/>
            <person name="Kuo A."/>
            <person name="Liang C."/>
            <person name="Lipzen A."/>
            <person name="Lutzoni F."/>
            <person name="Magnuson J."/>
            <person name="Mondo S."/>
            <person name="Nolan M."/>
            <person name="Ohm R."/>
            <person name="Pangilinan J."/>
            <person name="Park H.-J."/>
            <person name="Ramirez L."/>
            <person name="Alfaro M."/>
            <person name="Sun H."/>
            <person name="Tritt A."/>
            <person name="Yoshinaga Y."/>
            <person name="Zwiers L.-H."/>
            <person name="Turgeon B."/>
            <person name="Goodwin S."/>
            <person name="Spatafora J."/>
            <person name="Crous P."/>
            <person name="Grigoriev I."/>
        </authorList>
    </citation>
    <scope>NUCLEOTIDE SEQUENCE</scope>
    <source>
        <strain evidence="1">CBS 119687</strain>
    </source>
</reference>
<accession>A0A6A6AHD5</accession>
<dbReference type="EMBL" id="ML977504">
    <property type="protein sequence ID" value="KAF2130663.1"/>
    <property type="molecule type" value="Genomic_DNA"/>
</dbReference>
<keyword evidence="2" id="KW-1185">Reference proteome</keyword>
<gene>
    <name evidence="1" type="ORF">P153DRAFT_356391</name>
</gene>
<evidence type="ECO:0000313" key="1">
    <source>
        <dbReference type="EMBL" id="KAF2130663.1"/>
    </source>
</evidence>
<evidence type="ECO:0000313" key="2">
    <source>
        <dbReference type="Proteomes" id="UP000799771"/>
    </source>
</evidence>
<protein>
    <submittedName>
        <fullName evidence="1">Uncharacterized protein</fullName>
    </submittedName>
</protein>
<dbReference type="Proteomes" id="UP000799771">
    <property type="component" value="Unassembled WGS sequence"/>
</dbReference>
<dbReference type="OrthoDB" id="5335493at2759"/>
<organism evidence="1 2">
    <name type="scientific">Dothidotthia symphoricarpi CBS 119687</name>
    <dbReference type="NCBI Taxonomy" id="1392245"/>
    <lineage>
        <taxon>Eukaryota</taxon>
        <taxon>Fungi</taxon>
        <taxon>Dikarya</taxon>
        <taxon>Ascomycota</taxon>
        <taxon>Pezizomycotina</taxon>
        <taxon>Dothideomycetes</taxon>
        <taxon>Pleosporomycetidae</taxon>
        <taxon>Pleosporales</taxon>
        <taxon>Dothidotthiaceae</taxon>
        <taxon>Dothidotthia</taxon>
    </lineage>
</organism>
<dbReference type="GeneID" id="54407075"/>
<name>A0A6A6AHD5_9PLEO</name>
<proteinExistence type="predicted"/>
<sequence length="302" mass="34721">MFPPPEDKFDTLHGEYRYEMNGSPSQMSDEVVRTIINTIRELSKDHMYVAVAGIRVHNMDVTPPLWPVRTGRATKLYAFSQHFDEFPVATEVSILWWDRNGRHFRLMDLPMEICSTIFRHILGENIYPVAPYDSTRRAYQVLLGLKEVNIPEAEDAGARPDAPNYAILGVNKQVRREAVCAGWEGTRKQFTAVHMLERVLSTTATPCSYNWLNRVHLNFSIGGLFHFFGVEIDPVVHITAARSMGHLLQGVDTLKHLELFFRSPYESGSSDGNPWSEYYRANHWRQWFTESAVFQSMAEHPC</sequence>
<dbReference type="AlphaFoldDB" id="A0A6A6AHD5"/>
<dbReference type="RefSeq" id="XP_033525050.1">
    <property type="nucleotide sequence ID" value="XM_033666643.1"/>
</dbReference>